<accession>A0A4D6Q4B5</accession>
<keyword evidence="11" id="KW-0325">Glycoprotein</keyword>
<evidence type="ECO:0000256" key="12">
    <source>
        <dbReference type="ARBA" id="ARBA00023239"/>
    </source>
</evidence>
<dbReference type="CDD" id="cd14042">
    <property type="entry name" value="PK_GC-A_B"/>
    <property type="match status" value="1"/>
</dbReference>
<dbReference type="GO" id="GO:0001653">
    <property type="term" value="F:peptide receptor activity"/>
    <property type="evidence" value="ECO:0007669"/>
    <property type="project" value="TreeGrafter"/>
</dbReference>
<dbReference type="PROSITE" id="PS50125">
    <property type="entry name" value="GUANYLATE_CYCLASE_2"/>
    <property type="match status" value="1"/>
</dbReference>
<dbReference type="AlphaFoldDB" id="A0A4D6Q4B5"/>
<dbReference type="InterPro" id="IPR001054">
    <property type="entry name" value="A/G_cyclase"/>
</dbReference>
<evidence type="ECO:0000256" key="14">
    <source>
        <dbReference type="RuleBase" id="RU000405"/>
    </source>
</evidence>
<evidence type="ECO:0000256" key="6">
    <source>
        <dbReference type="ARBA" id="ARBA00022741"/>
    </source>
</evidence>
<dbReference type="InterPro" id="IPR001245">
    <property type="entry name" value="Ser-Thr/Tyr_kinase_cat_dom"/>
</dbReference>
<dbReference type="GO" id="GO:0005525">
    <property type="term" value="F:GTP binding"/>
    <property type="evidence" value="ECO:0007669"/>
    <property type="project" value="UniProtKB-KW"/>
</dbReference>
<dbReference type="InterPro" id="IPR050401">
    <property type="entry name" value="Cyclic_nucleotide_synthase"/>
</dbReference>
<dbReference type="Gene3D" id="3.40.50.2300">
    <property type="match status" value="2"/>
</dbReference>
<dbReference type="GO" id="GO:0004672">
    <property type="term" value="F:protein kinase activity"/>
    <property type="evidence" value="ECO:0007669"/>
    <property type="project" value="InterPro"/>
</dbReference>
<dbReference type="GO" id="GO:0004016">
    <property type="term" value="F:adenylate cyclase activity"/>
    <property type="evidence" value="ECO:0007669"/>
    <property type="project" value="TreeGrafter"/>
</dbReference>
<dbReference type="Gene3D" id="3.30.70.1230">
    <property type="entry name" value="Nucleotide cyclase"/>
    <property type="match status" value="1"/>
</dbReference>
<dbReference type="PANTHER" id="PTHR11920:SF501">
    <property type="entry name" value="GUANYLATE CYCLASE 32E"/>
    <property type="match status" value="1"/>
</dbReference>
<evidence type="ECO:0000256" key="2">
    <source>
        <dbReference type="ARBA" id="ARBA00004479"/>
    </source>
</evidence>
<dbReference type="InterPro" id="IPR028082">
    <property type="entry name" value="Peripla_BP_I"/>
</dbReference>
<dbReference type="GO" id="GO:0004383">
    <property type="term" value="F:guanylate cyclase activity"/>
    <property type="evidence" value="ECO:0007669"/>
    <property type="project" value="UniProtKB-EC"/>
</dbReference>
<sequence>MRMFIGVMVSMTAIIGFLIVMNSLAVAEKKKRDYKLGLLIPYKTVLPRFANDFNKGESFVAAMTIAVEQINADSTLLADYNLTFVWKDTKCNELIAVREQLNQINSGVQAFIGPGCNCHTAARNAAAFNMTMISFMCSSAELSNKIKYPTFGRTFAVDSQVGPSLISLLKYTYNWTIVAVVCQNTTKWTSLKEHLMEEFENNGIFVSREHIVVNPPLYTNNRKYSEEFSEALRDIKQKARIVVVIGDWTVGLETLYLAKQEGMINGDFVFILFELNQGQVHRKKELPFFWFYNYFLNQHRNSTLTSAAIQEAMQAALVLAVKNPRGESYQSFLTEIKLKTSQSPFYSQHYNKSDKAWSTIPSIYAAYLYNAVYQFGVALNKSIAKLGPEAQNRTPSGVEIFSHLRDYSFDNIQGYKTHLDKNGDAQFNLTLLDIRLTRRGYVLIDVGDFQISHGNASNSTFGSKEGFPQLVFRNNLTKIWVGGSLKAPKDRPRCGFNNELCPPPAEKPSDNRTEIIAGVSCGLGFLALLLVVNLIRQYRLERELKNRLWKIDYNQLGFERRTSNTSLASAVVKETNEENIPLMQEETSDGKITAAGHYKGNMVTIAKLPKGQIDLTRKVLLELKQMRDIRHDNLNQFIGACVEPEVCIVMQYCSRGSLQDILENEDVKLDHMFMASLIADIVKGMAYMHSTDVKSHGNLKSSNCLVDSRWVLKITDYGLPSFRAKVKKNREDYAYYRDLLWVAPELLRIPNRPSRGTQKGDVYSFAIILQEFHTREGPYSANFMEPKDVINRVKEGEFPPFRPTVTTLMTGLEEVRELMKQCWVENPEERPDFHEIKKIMHKVLVNNGMKTNIFDNIVYMMEKYADNLEELVMERTGQLIEEKKKTDALLERMLPRPVAEQLKKGQTVEAESFHEVSIYFSDIVGFTSLSSGSTPMQVVTLLNDLYTLFDDIIQEYDVYKVETIGDAYMVVSGLPIRNGHEHAGEISRMALHLVEAVKTNFKVRHKPDHQLKLRVGLHSGPCVAGVVGNTMPRYCLFGDTVNTASRMESNGEALRIHISEATKVILDGLGGFEVEERGEVFLKGKGTCKTYWLISAVSRPTKKVNKLLQPNGQPIMNYLNTPGHHFGSNNSLSLKRADSIRRSAKNVSPCPMKKNLHKPVPDEETAALLNQTTV</sequence>
<evidence type="ECO:0000256" key="10">
    <source>
        <dbReference type="ARBA" id="ARBA00023170"/>
    </source>
</evidence>
<feature type="domain" description="Protein kinase" evidence="17">
    <location>
        <begin position="558"/>
        <end position="844"/>
    </location>
</feature>
<keyword evidence="6" id="KW-0547">Nucleotide-binding</keyword>
<evidence type="ECO:0000256" key="4">
    <source>
        <dbReference type="ARBA" id="ARBA00022692"/>
    </source>
</evidence>
<evidence type="ECO:0000259" key="18">
    <source>
        <dbReference type="PROSITE" id="PS50125"/>
    </source>
</evidence>
<dbReference type="PANTHER" id="PTHR11920">
    <property type="entry name" value="GUANYLYL CYCLASE"/>
    <property type="match status" value="1"/>
</dbReference>
<evidence type="ECO:0000256" key="15">
    <source>
        <dbReference type="RuleBase" id="RU003431"/>
    </source>
</evidence>
<dbReference type="InterPro" id="IPR011009">
    <property type="entry name" value="Kinase-like_dom_sf"/>
</dbReference>
<reference evidence="19" key="1">
    <citation type="submission" date="2018-09" db="EMBL/GenBank/DDBJ databases">
        <title>Natriuretic peptide receptor in Euhpyllia ancora.</title>
        <authorList>
            <person name="Zhang Y."/>
            <person name="Chiu Y.-L."/>
            <person name="Shikina S."/>
        </authorList>
    </citation>
    <scope>NUCLEOTIDE SEQUENCE</scope>
</reference>
<dbReference type="EC" id="4.6.1.2" evidence="3 15"/>
<dbReference type="SMART" id="SM00044">
    <property type="entry name" value="CYCc"/>
    <property type="match status" value="1"/>
</dbReference>
<evidence type="ECO:0000256" key="8">
    <source>
        <dbReference type="ARBA" id="ARBA00023134"/>
    </source>
</evidence>
<dbReference type="Pfam" id="PF01094">
    <property type="entry name" value="ANF_receptor"/>
    <property type="match status" value="1"/>
</dbReference>
<organism evidence="19">
    <name type="scientific">Fimbriaphyllia ancora</name>
    <name type="common">Hammer coral</name>
    <name type="synonym">Euphyllia ancora</name>
    <dbReference type="NCBI Taxonomy" id="46750"/>
    <lineage>
        <taxon>Eukaryota</taxon>
        <taxon>Metazoa</taxon>
        <taxon>Cnidaria</taxon>
        <taxon>Anthozoa</taxon>
        <taxon>Hexacorallia</taxon>
        <taxon>Scleractinia</taxon>
        <taxon>Caryophylliina</taxon>
        <taxon>Caryophylliidae</taxon>
        <taxon>Fimbriaphyllia</taxon>
    </lineage>
</organism>
<comment type="subcellular location">
    <subcellularLocation>
        <location evidence="2">Membrane</location>
        <topology evidence="2">Single-pass type I membrane protein</topology>
    </subcellularLocation>
</comment>
<dbReference type="InterPro" id="IPR001828">
    <property type="entry name" value="ANF_lig-bd_rcpt"/>
</dbReference>
<dbReference type="GO" id="GO:0035556">
    <property type="term" value="P:intracellular signal transduction"/>
    <property type="evidence" value="ECO:0007669"/>
    <property type="project" value="InterPro"/>
</dbReference>
<evidence type="ECO:0000256" key="1">
    <source>
        <dbReference type="ARBA" id="ARBA00001436"/>
    </source>
</evidence>
<dbReference type="FunFam" id="1.10.510.10:FF:000420">
    <property type="entry name" value="Guanylate cyclase"/>
    <property type="match status" value="1"/>
</dbReference>
<dbReference type="InterPro" id="IPR018297">
    <property type="entry name" value="A/G_cyclase_CS"/>
</dbReference>
<proteinExistence type="evidence at transcript level"/>
<evidence type="ECO:0000256" key="9">
    <source>
        <dbReference type="ARBA" id="ARBA00023136"/>
    </source>
</evidence>
<dbReference type="Pfam" id="PF07714">
    <property type="entry name" value="PK_Tyr_Ser-Thr"/>
    <property type="match status" value="1"/>
</dbReference>
<comment type="catalytic activity">
    <reaction evidence="1 15">
        <text>GTP = 3',5'-cyclic GMP + diphosphate</text>
        <dbReference type="Rhea" id="RHEA:13665"/>
        <dbReference type="ChEBI" id="CHEBI:33019"/>
        <dbReference type="ChEBI" id="CHEBI:37565"/>
        <dbReference type="ChEBI" id="CHEBI:57746"/>
        <dbReference type="EC" id="4.6.1.2"/>
    </reaction>
</comment>
<evidence type="ECO:0000256" key="13">
    <source>
        <dbReference type="ARBA" id="ARBA00023293"/>
    </source>
</evidence>
<keyword evidence="7" id="KW-1133">Transmembrane helix</keyword>
<dbReference type="SUPFAM" id="SSF53822">
    <property type="entry name" value="Periplasmic binding protein-like I"/>
    <property type="match status" value="1"/>
</dbReference>
<evidence type="ECO:0000256" key="3">
    <source>
        <dbReference type="ARBA" id="ARBA00012202"/>
    </source>
</evidence>
<dbReference type="CDD" id="cd07302">
    <property type="entry name" value="CHD"/>
    <property type="match status" value="1"/>
</dbReference>
<dbReference type="SUPFAM" id="SSF55073">
    <property type="entry name" value="Nucleotide cyclase"/>
    <property type="match status" value="1"/>
</dbReference>
<evidence type="ECO:0000256" key="11">
    <source>
        <dbReference type="ARBA" id="ARBA00023180"/>
    </source>
</evidence>
<evidence type="ECO:0000313" key="19">
    <source>
        <dbReference type="EMBL" id="QCF40881.1"/>
    </source>
</evidence>
<keyword evidence="13 15" id="KW-0141">cGMP biosynthesis</keyword>
<dbReference type="SUPFAM" id="SSF56112">
    <property type="entry name" value="Protein kinase-like (PK-like)"/>
    <property type="match status" value="1"/>
</dbReference>
<evidence type="ECO:0000259" key="17">
    <source>
        <dbReference type="PROSITE" id="PS50011"/>
    </source>
</evidence>
<dbReference type="GO" id="GO:0007168">
    <property type="term" value="P:receptor guanylyl cyclase signaling pathway"/>
    <property type="evidence" value="ECO:0007669"/>
    <property type="project" value="TreeGrafter"/>
</dbReference>
<dbReference type="InterPro" id="IPR029787">
    <property type="entry name" value="Nucleotide_cyclase"/>
</dbReference>
<feature type="region of interest" description="Disordered" evidence="16">
    <location>
        <begin position="1143"/>
        <end position="1174"/>
    </location>
</feature>
<dbReference type="PROSITE" id="PS00452">
    <property type="entry name" value="GUANYLATE_CYCLASE_1"/>
    <property type="match status" value="1"/>
</dbReference>
<comment type="similarity">
    <text evidence="14">Belongs to the adenylyl cyclase class-4/guanylyl cyclase family.</text>
</comment>
<feature type="domain" description="Guanylate cyclase" evidence="18">
    <location>
        <begin position="917"/>
        <end position="1048"/>
    </location>
</feature>
<name>A0A4D6Q4B5_FIMAN</name>
<dbReference type="InterPro" id="IPR000719">
    <property type="entry name" value="Prot_kinase_dom"/>
</dbReference>
<dbReference type="FunFam" id="3.30.70.1230:FF:000004">
    <property type="entry name" value="Guanylate cyclase"/>
    <property type="match status" value="1"/>
</dbReference>
<gene>
    <name evidence="19" type="primary">rGC4</name>
</gene>
<keyword evidence="8" id="KW-0342">GTP-binding</keyword>
<dbReference type="Gene3D" id="1.10.510.10">
    <property type="entry name" value="Transferase(Phosphotransferase) domain 1"/>
    <property type="match status" value="1"/>
</dbReference>
<dbReference type="GO" id="GO:0005524">
    <property type="term" value="F:ATP binding"/>
    <property type="evidence" value="ECO:0007669"/>
    <property type="project" value="InterPro"/>
</dbReference>
<dbReference type="GO" id="GO:0005886">
    <property type="term" value="C:plasma membrane"/>
    <property type="evidence" value="ECO:0007669"/>
    <property type="project" value="TreeGrafter"/>
</dbReference>
<evidence type="ECO:0000256" key="16">
    <source>
        <dbReference type="SAM" id="MobiDB-lite"/>
    </source>
</evidence>
<evidence type="ECO:0000256" key="7">
    <source>
        <dbReference type="ARBA" id="ARBA00022989"/>
    </source>
</evidence>
<dbReference type="Pfam" id="PF00211">
    <property type="entry name" value="Guanylate_cyc"/>
    <property type="match status" value="1"/>
</dbReference>
<dbReference type="EMBL" id="MH894392">
    <property type="protein sequence ID" value="QCF40881.1"/>
    <property type="molecule type" value="mRNA"/>
</dbReference>
<protein>
    <recommendedName>
        <fullName evidence="3 15">Guanylate cyclase</fullName>
        <ecNumber evidence="3 15">4.6.1.2</ecNumber>
    </recommendedName>
</protein>
<keyword evidence="10 19" id="KW-0675">Receptor</keyword>
<keyword evidence="4" id="KW-0812">Transmembrane</keyword>
<keyword evidence="5" id="KW-0732">Signal</keyword>
<keyword evidence="9" id="KW-0472">Membrane</keyword>
<dbReference type="PROSITE" id="PS50011">
    <property type="entry name" value="PROTEIN_KINASE_DOM"/>
    <property type="match status" value="1"/>
</dbReference>
<evidence type="ECO:0000256" key="5">
    <source>
        <dbReference type="ARBA" id="ARBA00022729"/>
    </source>
</evidence>
<keyword evidence="12 14" id="KW-0456">Lyase</keyword>